<dbReference type="InterPro" id="IPR002938">
    <property type="entry name" value="FAD-bd"/>
</dbReference>
<dbReference type="RefSeq" id="XP_040712247.1">
    <property type="nucleotide sequence ID" value="XM_040856638.1"/>
</dbReference>
<dbReference type="InterPro" id="IPR038220">
    <property type="entry name" value="PHOX_C_sf"/>
</dbReference>
<dbReference type="EMBL" id="MCFJ01000013">
    <property type="protein sequence ID" value="ORY59673.1"/>
    <property type="molecule type" value="Genomic_DNA"/>
</dbReference>
<evidence type="ECO:0000256" key="2">
    <source>
        <dbReference type="ARBA" id="ARBA00007801"/>
    </source>
</evidence>
<dbReference type="InterPro" id="IPR050641">
    <property type="entry name" value="RIFMO-like"/>
</dbReference>
<reference evidence="8 9" key="1">
    <citation type="submission" date="2016-07" db="EMBL/GenBank/DDBJ databases">
        <title>Pervasive Adenine N6-methylation of Active Genes in Fungi.</title>
        <authorList>
            <consortium name="DOE Joint Genome Institute"/>
            <person name="Mondo S.J."/>
            <person name="Dannebaum R.O."/>
            <person name="Kuo R.C."/>
            <person name="Labutti K."/>
            <person name="Haridas S."/>
            <person name="Kuo A."/>
            <person name="Salamov A."/>
            <person name="Ahrendt S.R."/>
            <person name="Lipzen A."/>
            <person name="Sullivan W."/>
            <person name="Andreopoulos W.B."/>
            <person name="Clum A."/>
            <person name="Lindquist E."/>
            <person name="Daum C."/>
            <person name="Ramamoorthy G.K."/>
            <person name="Gryganskyi A."/>
            <person name="Culley D."/>
            <person name="Magnuson J.K."/>
            <person name="James T.Y."/>
            <person name="O'Malley M.A."/>
            <person name="Stajich J.E."/>
            <person name="Spatafora J.W."/>
            <person name="Visel A."/>
            <person name="Grigoriev I.V."/>
        </authorList>
    </citation>
    <scope>NUCLEOTIDE SEQUENCE [LARGE SCALE GENOMIC DNA]</scope>
    <source>
        <strain evidence="8 9">CBS 129021</strain>
    </source>
</reference>
<dbReference type="Gene3D" id="3.40.30.20">
    <property type="match status" value="1"/>
</dbReference>
<dbReference type="STRING" id="1141098.A0A1Y2DKB7"/>
<dbReference type="Pfam" id="PF01494">
    <property type="entry name" value="FAD_binding_3"/>
    <property type="match status" value="1"/>
</dbReference>
<keyword evidence="3" id="KW-0285">Flavoprotein</keyword>
<dbReference type="PANTHER" id="PTHR43004">
    <property type="entry name" value="TRK SYSTEM POTASSIUM UPTAKE PROTEIN"/>
    <property type="match status" value="1"/>
</dbReference>
<comment type="similarity">
    <text evidence="2">Belongs to the PheA/TfdB FAD monooxygenase family.</text>
</comment>
<evidence type="ECO:0000256" key="1">
    <source>
        <dbReference type="ARBA" id="ARBA00005179"/>
    </source>
</evidence>
<protein>
    <submittedName>
        <fullName evidence="8">FAD binding domain-domain-containing protein</fullName>
    </submittedName>
</protein>
<dbReference type="Proteomes" id="UP000193689">
    <property type="component" value="Unassembled WGS sequence"/>
</dbReference>
<feature type="domain" description="Phenol hydroxylase-like C-terminal dimerisation" evidence="7">
    <location>
        <begin position="411"/>
        <end position="626"/>
    </location>
</feature>
<evidence type="ECO:0000256" key="5">
    <source>
        <dbReference type="ARBA" id="ARBA00023002"/>
    </source>
</evidence>
<dbReference type="PANTHER" id="PTHR43004:SF4">
    <property type="entry name" value="FAD-BINDING DOMAIN-CONTAINING PROTEIN"/>
    <property type="match status" value="1"/>
</dbReference>
<dbReference type="CDD" id="cd02979">
    <property type="entry name" value="PHOX_C"/>
    <property type="match status" value="1"/>
</dbReference>
<proteinExistence type="inferred from homology"/>
<dbReference type="PRINTS" id="PR00420">
    <property type="entry name" value="RNGMNOXGNASE"/>
</dbReference>
<evidence type="ECO:0000259" key="7">
    <source>
        <dbReference type="Pfam" id="PF07976"/>
    </source>
</evidence>
<dbReference type="InterPro" id="IPR036249">
    <property type="entry name" value="Thioredoxin-like_sf"/>
</dbReference>
<evidence type="ECO:0000259" key="6">
    <source>
        <dbReference type="Pfam" id="PF01494"/>
    </source>
</evidence>
<dbReference type="SUPFAM" id="SSF51905">
    <property type="entry name" value="FAD/NAD(P)-binding domain"/>
    <property type="match status" value="1"/>
</dbReference>
<evidence type="ECO:0000313" key="8">
    <source>
        <dbReference type="EMBL" id="ORY59673.1"/>
    </source>
</evidence>
<feature type="domain" description="FAD-binding" evidence="6">
    <location>
        <begin position="25"/>
        <end position="379"/>
    </location>
</feature>
<dbReference type="GO" id="GO:0071949">
    <property type="term" value="F:FAD binding"/>
    <property type="evidence" value="ECO:0007669"/>
    <property type="project" value="InterPro"/>
</dbReference>
<dbReference type="GeneID" id="63772850"/>
<dbReference type="GO" id="GO:0016709">
    <property type="term" value="F:oxidoreductase activity, acting on paired donors, with incorporation or reduction of molecular oxygen, NAD(P)H as one donor, and incorporation of one atom of oxygen"/>
    <property type="evidence" value="ECO:0007669"/>
    <property type="project" value="UniProtKB-ARBA"/>
</dbReference>
<dbReference type="AlphaFoldDB" id="A0A1Y2DKB7"/>
<evidence type="ECO:0000256" key="4">
    <source>
        <dbReference type="ARBA" id="ARBA00022827"/>
    </source>
</evidence>
<dbReference type="Pfam" id="PF07976">
    <property type="entry name" value="Phe_hydrox_dim"/>
    <property type="match status" value="1"/>
</dbReference>
<evidence type="ECO:0000313" key="9">
    <source>
        <dbReference type="Proteomes" id="UP000193689"/>
    </source>
</evidence>
<dbReference type="SUPFAM" id="SSF54373">
    <property type="entry name" value="FAD-linked reductases, C-terminal domain"/>
    <property type="match status" value="1"/>
</dbReference>
<dbReference type="Gene3D" id="3.50.50.60">
    <property type="entry name" value="FAD/NAD(P)-binding domain"/>
    <property type="match status" value="1"/>
</dbReference>
<keyword evidence="5" id="KW-0560">Oxidoreductase</keyword>
<organism evidence="8 9">
    <name type="scientific">Pseudomassariella vexata</name>
    <dbReference type="NCBI Taxonomy" id="1141098"/>
    <lineage>
        <taxon>Eukaryota</taxon>
        <taxon>Fungi</taxon>
        <taxon>Dikarya</taxon>
        <taxon>Ascomycota</taxon>
        <taxon>Pezizomycotina</taxon>
        <taxon>Sordariomycetes</taxon>
        <taxon>Xylariomycetidae</taxon>
        <taxon>Amphisphaeriales</taxon>
        <taxon>Pseudomassariaceae</taxon>
        <taxon>Pseudomassariella</taxon>
    </lineage>
</organism>
<gene>
    <name evidence="8" type="ORF">BCR38DRAFT_351395</name>
</gene>
<evidence type="ECO:0000256" key="3">
    <source>
        <dbReference type="ARBA" id="ARBA00022630"/>
    </source>
</evidence>
<dbReference type="InterPro" id="IPR036188">
    <property type="entry name" value="FAD/NAD-bd_sf"/>
</dbReference>
<dbReference type="Gene3D" id="3.30.9.10">
    <property type="entry name" value="D-Amino Acid Oxidase, subunit A, domain 2"/>
    <property type="match status" value="1"/>
</dbReference>
<keyword evidence="9" id="KW-1185">Reference proteome</keyword>
<dbReference type="InParanoid" id="A0A1Y2DKB7"/>
<sequence>MASSAAADDTVGVDGSTNGHEDVIDVCIVGAGPAGLMLAVLLSRYGINIDVLDERPSQTSAGRADGLQPKSIETLRMLQLADPLLQKGVRIHGICFWKSTKVDSLKRIGREVHYSADVVDLQDDFILLVHQGMVEDVFLDDLWKRGINVKRRHHFESFNMKNTDDPMVVHYSVGNDGEKGSRLTRYVVGCDGARSKVRGCIPDTHSVGKSHESVWGVLDGELVTDFPDIWCKSVVYSEEHGSILIIPRERNMTRFYIEIKVGNETGELRELGQEFVMQRAKHILAPYSVEWRTVEWFGNYQVGQRVAARFCDPLQRAFIAGDASHTHSPKAAQGMNTSMHDSWNLAWKLNFALRGLAKPILLESYELERRKIAHDLINFDYEHANQIAGGDAKALAENFRTNVRFISGVGVEYDQNVLNHPVIARRGTLMEGCLVPPAKVTRYIDANPVDIQLAIPMLGQFRIYLFVSDVIESKSFLESCCATISKEHSFISRLSVAAAASYKRSPRRSAPDDIYLQTHRYTSVSELMTFSLVTTMEKSRVEIKDLPQLLAQSAWTFYLDDVPHLDTRKMTCTSKWVGGLTPGEVAIVNVRPDGYVGSIGRFNSLDEGAGDDAAKWLNVYYEGFLQVPNGI</sequence>
<dbReference type="OrthoDB" id="5325318at2759"/>
<keyword evidence="4" id="KW-0274">FAD</keyword>
<accession>A0A1Y2DKB7</accession>
<dbReference type="InterPro" id="IPR012941">
    <property type="entry name" value="Phe_hydrox_C_dim_dom"/>
</dbReference>
<name>A0A1Y2DKB7_9PEZI</name>
<dbReference type="SUPFAM" id="SSF52833">
    <property type="entry name" value="Thioredoxin-like"/>
    <property type="match status" value="1"/>
</dbReference>
<comment type="pathway">
    <text evidence="1">Secondary metabolite biosynthesis.</text>
</comment>
<comment type="caution">
    <text evidence="8">The sequence shown here is derived from an EMBL/GenBank/DDBJ whole genome shotgun (WGS) entry which is preliminary data.</text>
</comment>